<accession>A0A0S4JLE6</accession>
<keyword evidence="2" id="KW-1185">Reference proteome</keyword>
<dbReference type="Proteomes" id="UP000051952">
    <property type="component" value="Unassembled WGS sequence"/>
</dbReference>
<evidence type="ECO:0000313" key="2">
    <source>
        <dbReference type="Proteomes" id="UP000051952"/>
    </source>
</evidence>
<gene>
    <name evidence="1" type="ORF">BSAL_25585</name>
</gene>
<sequence>MLLNFLMPYDILNTLSVRITSNKATKNDSLSSGTCRGFYLRVQDKTPPCVEWTSGTCSGCIFLSVPSDM</sequence>
<reference evidence="2" key="1">
    <citation type="submission" date="2015-09" db="EMBL/GenBank/DDBJ databases">
        <authorList>
            <consortium name="Pathogen Informatics"/>
        </authorList>
    </citation>
    <scope>NUCLEOTIDE SEQUENCE [LARGE SCALE GENOMIC DNA]</scope>
    <source>
        <strain evidence="2">Lake Konstanz</strain>
    </source>
</reference>
<proteinExistence type="predicted"/>
<name>A0A0S4JLE6_BODSA</name>
<dbReference type="VEuPathDB" id="TriTrypDB:BSAL_25585"/>
<organism evidence="1 2">
    <name type="scientific">Bodo saltans</name>
    <name type="common">Flagellated protozoan</name>
    <dbReference type="NCBI Taxonomy" id="75058"/>
    <lineage>
        <taxon>Eukaryota</taxon>
        <taxon>Discoba</taxon>
        <taxon>Euglenozoa</taxon>
        <taxon>Kinetoplastea</taxon>
        <taxon>Metakinetoplastina</taxon>
        <taxon>Eubodonida</taxon>
        <taxon>Bodonidae</taxon>
        <taxon>Bodo</taxon>
    </lineage>
</organism>
<protein>
    <submittedName>
        <fullName evidence="1">Uncharacterized protein</fullName>
    </submittedName>
</protein>
<dbReference type="AlphaFoldDB" id="A0A0S4JLE6"/>
<dbReference type="EMBL" id="CYKH01001804">
    <property type="protein sequence ID" value="CUG90218.1"/>
    <property type="molecule type" value="Genomic_DNA"/>
</dbReference>
<evidence type="ECO:0000313" key="1">
    <source>
        <dbReference type="EMBL" id="CUG90218.1"/>
    </source>
</evidence>